<organism evidence="2">
    <name type="scientific">Oryza sativa subsp. japonica</name>
    <name type="common">Rice</name>
    <dbReference type="NCBI Taxonomy" id="39947"/>
    <lineage>
        <taxon>Eukaryota</taxon>
        <taxon>Viridiplantae</taxon>
        <taxon>Streptophyta</taxon>
        <taxon>Embryophyta</taxon>
        <taxon>Tracheophyta</taxon>
        <taxon>Spermatophyta</taxon>
        <taxon>Magnoliopsida</taxon>
        <taxon>Liliopsida</taxon>
        <taxon>Poales</taxon>
        <taxon>Poaceae</taxon>
        <taxon>BOP clade</taxon>
        <taxon>Oryzoideae</taxon>
        <taxon>Oryzeae</taxon>
        <taxon>Oryzinae</taxon>
        <taxon>Oryza</taxon>
        <taxon>Oryza sativa</taxon>
    </lineage>
</organism>
<sequence>MSDRPPTGIQSNPPMRWGMGVSGTPISRGGESSRGCGRCSHLRRIAGGRPPRRRMDTGLRDGWRSSGSSSLRSREKRWGAWQWARRSAFIPFSSREKIENFGGGAAVAVGLEAGALLGGDLRPDLLPEKEEEEDSSELSLAGASSTSIHVTGGCPGCCAARPLWAREAPAAADPPLPRLAAVETDAGMASGEGGGSRRGERRPAAAKTEAGAQQRRRQRPAVSSAVAPRVWWRLI</sequence>
<feature type="compositionally biased region" description="Basic residues" evidence="1">
    <location>
        <begin position="40"/>
        <end position="52"/>
    </location>
</feature>
<evidence type="ECO:0000256" key="1">
    <source>
        <dbReference type="SAM" id="MobiDB-lite"/>
    </source>
</evidence>
<dbReference type="EMBL" id="AP003204">
    <property type="protein sequence ID" value="BAD61398.1"/>
    <property type="molecule type" value="Genomic_DNA"/>
</dbReference>
<feature type="region of interest" description="Disordered" evidence="1">
    <location>
        <begin position="178"/>
        <end position="225"/>
    </location>
</feature>
<protein>
    <submittedName>
        <fullName evidence="2">Uncharacterized protein</fullName>
    </submittedName>
</protein>
<feature type="compositionally biased region" description="Basic and acidic residues" evidence="1">
    <location>
        <begin position="53"/>
        <end position="63"/>
    </location>
</feature>
<feature type="compositionally biased region" description="Low complexity" evidence="1">
    <location>
        <begin position="137"/>
        <end position="147"/>
    </location>
</feature>
<feature type="compositionally biased region" description="Low complexity" evidence="1">
    <location>
        <begin position="178"/>
        <end position="189"/>
    </location>
</feature>
<evidence type="ECO:0000313" key="2">
    <source>
        <dbReference type="EMBL" id="BAD61398.1"/>
    </source>
</evidence>
<reference evidence="2" key="1">
    <citation type="journal article" date="2002" name="Nature">
        <title>The genome sequence and structure of rice chromosome 1.</title>
        <authorList>
            <person name="Sasaki T."/>
            <person name="Matsumoto T."/>
            <person name="Yamamoto K."/>
            <person name="Sakata K."/>
            <person name="Baba T."/>
            <person name="Katayose Y."/>
            <person name="Wu J."/>
            <person name="Niimura Y."/>
            <person name="Cheng Z."/>
            <person name="Nagamura Y."/>
            <person name="Antonio B.A."/>
            <person name="Kanamori H."/>
            <person name="Hosokawa S."/>
            <person name="Masukawa M."/>
            <person name="Arikawa K."/>
            <person name="Chiden Y."/>
            <person name="Hayashi M."/>
            <person name="Okamoto M."/>
            <person name="Ando T."/>
            <person name="Aoki H."/>
            <person name="Arita K."/>
            <person name="Hamada M."/>
            <person name="Harada C."/>
            <person name="Hijishita S."/>
            <person name="Honda M."/>
            <person name="Ichikawa Y."/>
            <person name="Idonuma A."/>
            <person name="Iijima M."/>
            <person name="Ikeda M."/>
            <person name="Ikeno M."/>
            <person name="Itoh S."/>
            <person name="Itoh T."/>
            <person name="Itoh Y."/>
            <person name="Itoh Y."/>
            <person name="Iwabuchi A."/>
            <person name="Kamiya K."/>
            <person name="Karasawa W."/>
            <person name="Katagiri S."/>
            <person name="Kikuta A."/>
            <person name="Kobayashi N."/>
            <person name="Kono I."/>
            <person name="Machita K."/>
            <person name="Maehara T."/>
            <person name="Mizuno H."/>
            <person name="Mizubayashi T."/>
            <person name="Mukai Y."/>
            <person name="Nagasaki H."/>
            <person name="Nakashima M."/>
            <person name="Nakama Y."/>
            <person name="Nakamichi Y."/>
            <person name="Nakamura M."/>
            <person name="Namiki N."/>
            <person name="Negishi M."/>
            <person name="Ohta I."/>
            <person name="Ono N."/>
            <person name="Saji S."/>
            <person name="Sakai K."/>
            <person name="Shibata M."/>
            <person name="Shimokawa T."/>
            <person name="Shomura A."/>
            <person name="Song J."/>
            <person name="Takazaki Y."/>
            <person name="Terasawa K."/>
            <person name="Tsuji K."/>
            <person name="Waki K."/>
            <person name="Yamagata H."/>
            <person name="Yamane H."/>
            <person name="Yoshiki S."/>
            <person name="Yoshihara R."/>
            <person name="Yukawa K."/>
            <person name="Zhong H."/>
            <person name="Iwama H."/>
            <person name="Endo T."/>
            <person name="Ito H."/>
            <person name="Hahn J.H."/>
            <person name="Kim H.I."/>
            <person name="Eun M.Y."/>
            <person name="Yano M."/>
            <person name="Jiang J."/>
            <person name="Gojobori T."/>
        </authorList>
    </citation>
    <scope>NUCLEOTIDE SEQUENCE [LARGE SCALE GENOMIC DNA]</scope>
</reference>
<dbReference type="AlphaFoldDB" id="Q5ZCU1"/>
<dbReference type="Proteomes" id="UP000817658">
    <property type="component" value="Chromosome 1"/>
</dbReference>
<feature type="region of interest" description="Disordered" evidence="1">
    <location>
        <begin position="128"/>
        <end position="147"/>
    </location>
</feature>
<feature type="region of interest" description="Disordered" evidence="1">
    <location>
        <begin position="1"/>
        <end position="70"/>
    </location>
</feature>
<accession>Q5ZCU1</accession>
<name>Q5ZCU1_ORYSJ</name>
<proteinExistence type="predicted"/>
<gene>
    <name evidence="2" type="primary">B1111C09.30</name>
</gene>
<feature type="compositionally biased region" description="Low complexity" evidence="1">
    <location>
        <begin position="27"/>
        <end position="39"/>
    </location>
</feature>